<proteinExistence type="predicted"/>
<reference evidence="1" key="1">
    <citation type="submission" date="2016-10" db="EMBL/GenBank/DDBJ databases">
        <title>Sequence of Gallionella enrichment culture.</title>
        <authorList>
            <person name="Poehlein A."/>
            <person name="Muehling M."/>
            <person name="Daniel R."/>
        </authorList>
    </citation>
    <scope>NUCLEOTIDE SEQUENCE</scope>
</reference>
<gene>
    <name evidence="1" type="ORF">GALL_452260</name>
</gene>
<organism evidence="1">
    <name type="scientific">mine drainage metagenome</name>
    <dbReference type="NCBI Taxonomy" id="410659"/>
    <lineage>
        <taxon>unclassified sequences</taxon>
        <taxon>metagenomes</taxon>
        <taxon>ecological metagenomes</taxon>
    </lineage>
</organism>
<protein>
    <submittedName>
        <fullName evidence="1">Uncharacterized protein</fullName>
    </submittedName>
</protein>
<dbReference type="AlphaFoldDB" id="A0A1J5Q6R1"/>
<dbReference type="EMBL" id="MLJW01002988">
    <property type="protein sequence ID" value="OIQ73139.1"/>
    <property type="molecule type" value="Genomic_DNA"/>
</dbReference>
<sequence>MGMNSGLWQGIQARGMDVLAVMGMTKNTGKTVALNHLLAQARAAQLALGVTSIGRDGEDRDVVFFIPKPPVLVWPGTLVATARITLDRAKVRFKLIDSTGIDTPMGEILVVKVLDYGEMEIAGASRSSDQVKVIGRLKQCGASLVILDGALGRSQHASPAVANGMILATGAAIGGSIGDVIRKTRDRLAVLSIAQADQATRSRCELVFSQGGVGLWDRRGEPLFLAQIPTLNSAETLMKYAHEDIKTIALSGAVAGSLWRALVALATPRPGLDVVVADGTKLFVEAVDLMALGQLGAQLRAYRGIHIAGITLNPFSPVGASFDAAAFLSAARQAFAGYAVSDVMLEKQGDLAGRAAAALTLQAQPVMAAA</sequence>
<accession>A0A1J5Q6R1</accession>
<name>A0A1J5Q6R1_9ZZZZ</name>
<comment type="caution">
    <text evidence="1">The sequence shown here is derived from an EMBL/GenBank/DDBJ whole genome shotgun (WGS) entry which is preliminary data.</text>
</comment>
<evidence type="ECO:0000313" key="1">
    <source>
        <dbReference type="EMBL" id="OIQ73139.1"/>
    </source>
</evidence>